<evidence type="ECO:0000259" key="1">
    <source>
        <dbReference type="Pfam" id="PF03551"/>
    </source>
</evidence>
<dbReference type="InterPro" id="IPR036388">
    <property type="entry name" value="WH-like_DNA-bd_sf"/>
</dbReference>
<proteinExistence type="predicted"/>
<evidence type="ECO:0000313" key="2">
    <source>
        <dbReference type="EMBL" id="MEE6312090.1"/>
    </source>
</evidence>
<feature type="domain" description="Transcription regulator PadR N-terminal" evidence="1">
    <location>
        <begin position="9"/>
        <end position="82"/>
    </location>
</feature>
<dbReference type="EMBL" id="JAZGQL010000042">
    <property type="protein sequence ID" value="MEE6312090.1"/>
    <property type="molecule type" value="Genomic_DNA"/>
</dbReference>
<dbReference type="InterPro" id="IPR052509">
    <property type="entry name" value="Metal_resp_DNA-bind_regulator"/>
</dbReference>
<dbReference type="Proteomes" id="UP001339911">
    <property type="component" value="Unassembled WGS sequence"/>
</dbReference>
<accession>A0ABU7SQ97</accession>
<organism evidence="2 3">
    <name type="scientific">Plantactinospora veratri</name>
    <dbReference type="NCBI Taxonomy" id="1436122"/>
    <lineage>
        <taxon>Bacteria</taxon>
        <taxon>Bacillati</taxon>
        <taxon>Actinomycetota</taxon>
        <taxon>Actinomycetes</taxon>
        <taxon>Micromonosporales</taxon>
        <taxon>Micromonosporaceae</taxon>
        <taxon>Plantactinospora</taxon>
    </lineage>
</organism>
<dbReference type="PANTHER" id="PTHR33169">
    <property type="entry name" value="PADR-FAMILY TRANSCRIPTIONAL REGULATOR"/>
    <property type="match status" value="1"/>
</dbReference>
<reference evidence="2 3" key="1">
    <citation type="submission" date="2024-01" db="EMBL/GenBank/DDBJ databases">
        <title>Genome insights into Plantactinospora veratri sp. nov.</title>
        <authorList>
            <person name="Wang L."/>
        </authorList>
    </citation>
    <scope>NUCLEOTIDE SEQUENCE [LARGE SCALE GENOMIC DNA]</scope>
    <source>
        <strain evidence="2 3">NEAU-FHS4</strain>
    </source>
</reference>
<dbReference type="RefSeq" id="WP_331211968.1">
    <property type="nucleotide sequence ID" value="NZ_JAZGQL010000042.1"/>
</dbReference>
<dbReference type="SUPFAM" id="SSF46785">
    <property type="entry name" value="Winged helix' DNA-binding domain"/>
    <property type="match status" value="1"/>
</dbReference>
<gene>
    <name evidence="2" type="ORF">V1634_35310</name>
</gene>
<sequence>MRGHLDLLLLGALRRAGPAHGYALIAALRDRSEGTFDLPEGTVYPALHRLERDGLVSSEWDAGASRRRRVYRLTPSGVTALTTKRREWRTFAQAVQAIVGHDVKEVPA</sequence>
<protein>
    <submittedName>
        <fullName evidence="2">Helix-turn-helix transcriptional regulator</fullName>
    </submittedName>
</protein>
<dbReference type="InterPro" id="IPR036390">
    <property type="entry name" value="WH_DNA-bd_sf"/>
</dbReference>
<dbReference type="Gene3D" id="1.10.10.10">
    <property type="entry name" value="Winged helix-like DNA-binding domain superfamily/Winged helix DNA-binding domain"/>
    <property type="match status" value="1"/>
</dbReference>
<name>A0ABU7SQ97_9ACTN</name>
<dbReference type="InterPro" id="IPR005149">
    <property type="entry name" value="Tscrpt_reg_PadR_N"/>
</dbReference>
<evidence type="ECO:0000313" key="3">
    <source>
        <dbReference type="Proteomes" id="UP001339911"/>
    </source>
</evidence>
<keyword evidence="3" id="KW-1185">Reference proteome</keyword>
<comment type="caution">
    <text evidence="2">The sequence shown here is derived from an EMBL/GenBank/DDBJ whole genome shotgun (WGS) entry which is preliminary data.</text>
</comment>
<dbReference type="PANTHER" id="PTHR33169:SF14">
    <property type="entry name" value="TRANSCRIPTIONAL REGULATOR RV3488"/>
    <property type="match status" value="1"/>
</dbReference>
<dbReference type="Pfam" id="PF03551">
    <property type="entry name" value="PadR"/>
    <property type="match status" value="1"/>
</dbReference>